<dbReference type="EMBL" id="BAER01000124">
    <property type="protein sequence ID" value="GAC35024.1"/>
    <property type="molecule type" value="Genomic_DNA"/>
</dbReference>
<dbReference type="PROSITE" id="PS51257">
    <property type="entry name" value="PROKAR_LIPOPROTEIN"/>
    <property type="match status" value="1"/>
</dbReference>
<comment type="caution">
    <text evidence="1">The sequence shown here is derived from an EMBL/GenBank/DDBJ whole genome shotgun (WGS) entry which is preliminary data.</text>
</comment>
<dbReference type="STRING" id="1129793.GPLA_4145"/>
<protein>
    <recommendedName>
        <fullName evidence="3">Lipoprotein</fullName>
    </recommendedName>
</protein>
<name>K6YQK9_9ALTE</name>
<gene>
    <name evidence="1" type="ORF">GPLA_4145</name>
</gene>
<organism evidence="1 2">
    <name type="scientific">Paraglaciecola polaris LMG 21857</name>
    <dbReference type="NCBI Taxonomy" id="1129793"/>
    <lineage>
        <taxon>Bacteria</taxon>
        <taxon>Pseudomonadati</taxon>
        <taxon>Pseudomonadota</taxon>
        <taxon>Gammaproteobacteria</taxon>
        <taxon>Alteromonadales</taxon>
        <taxon>Alteromonadaceae</taxon>
        <taxon>Paraglaciecola</taxon>
    </lineage>
</organism>
<dbReference type="AlphaFoldDB" id="K6YQK9"/>
<dbReference type="RefSeq" id="WP_007106788.1">
    <property type="nucleotide sequence ID" value="NZ_BAER01000124.1"/>
</dbReference>
<accession>K6YQK9</accession>
<proteinExistence type="predicted"/>
<evidence type="ECO:0008006" key="3">
    <source>
        <dbReference type="Google" id="ProtNLM"/>
    </source>
</evidence>
<keyword evidence="2" id="KW-1185">Reference proteome</keyword>
<evidence type="ECO:0000313" key="1">
    <source>
        <dbReference type="EMBL" id="GAC35024.1"/>
    </source>
</evidence>
<evidence type="ECO:0000313" key="2">
    <source>
        <dbReference type="Proteomes" id="UP000006322"/>
    </source>
</evidence>
<dbReference type="Proteomes" id="UP000006322">
    <property type="component" value="Unassembled WGS sequence"/>
</dbReference>
<sequence>MLKTKSVVIPAATRKLRVDFILVGALLLTLVGCTNKQLYQVGQSYQKSECEHDALTDVQFKACQGIEAKRYEDYDQEREDVLANP</sequence>
<reference evidence="2" key="1">
    <citation type="journal article" date="2014" name="Environ. Microbiol.">
        <title>Comparative genomics of the marine bacterial genus Glaciecola reveals the high degree of genomic diversity and genomic characteristic for cold adaptation.</title>
        <authorList>
            <person name="Qin Q.L."/>
            <person name="Xie B.B."/>
            <person name="Yu Y."/>
            <person name="Shu Y.L."/>
            <person name="Rong J.C."/>
            <person name="Zhang Y.J."/>
            <person name="Zhao D.L."/>
            <person name="Chen X.L."/>
            <person name="Zhang X.Y."/>
            <person name="Chen B."/>
            <person name="Zhou B.C."/>
            <person name="Zhang Y.Z."/>
        </authorList>
    </citation>
    <scope>NUCLEOTIDE SEQUENCE [LARGE SCALE GENOMIC DNA]</scope>
    <source>
        <strain evidence="2">LMG 21857</strain>
    </source>
</reference>